<sequence>MSQVNDFIQRLDACPLGSPGWVQFENLCTEVLTYLFVPPLIRPQRQANTYSGVNRRDAIFPNRNIVPNTDQHSKNWFHLFQELNARMILFEFKNYEATEIGTNEVNQTLNYLTNPMGRFAILVCTKTPNNSAHIRRNTIYSNDQKVILFMTKEHLKEMLVMKERDEDPSDLVIDLLEMFYIQHE</sequence>
<dbReference type="RefSeq" id="WP_101955759.1">
    <property type="nucleotide sequence ID" value="NZ_WXXT01000014.1"/>
</dbReference>
<evidence type="ECO:0000313" key="1">
    <source>
        <dbReference type="EMBL" id="MBE7695756.1"/>
    </source>
</evidence>
<evidence type="ECO:0000313" key="2">
    <source>
        <dbReference type="Proteomes" id="UP000806077"/>
    </source>
</evidence>
<accession>A0AAP1RGW7</accession>
<evidence type="ECO:0008006" key="3">
    <source>
        <dbReference type="Google" id="ProtNLM"/>
    </source>
</evidence>
<gene>
    <name evidence="1" type="ORF">F7645_10040</name>
</gene>
<dbReference type="Proteomes" id="UP000806077">
    <property type="component" value="Unassembled WGS sequence"/>
</dbReference>
<dbReference type="AlphaFoldDB" id="A0AAP1RGW7"/>
<name>A0AAP1RGW7_9FLAO</name>
<proteinExistence type="predicted"/>
<reference evidence="1 2" key="1">
    <citation type="journal article" date="2020" name="Int. J. Syst. Evol. Microbiol.">
        <title>Tenacibaculum piscium sp. nov., isolated from skin ulcers of sea-farmed fish, and description of Tenacibaculum finnmarkense sp. nov. with subdivision into genomovars finnmarkense and ulcerans.</title>
        <authorList>
            <person name="Olsen A.B."/>
            <person name="Spilsberg B."/>
            <person name="Nilsen H.K."/>
            <person name="Lagesen K."/>
            <person name="Gulla S."/>
            <person name="Avendano-Herrera R."/>
            <person name="Irgang R."/>
            <person name="Duchaud E."/>
            <person name="Colquhoun D.J."/>
        </authorList>
    </citation>
    <scope>NUCLEOTIDE SEQUENCE [LARGE SCALE GENOMIC DNA]</scope>
    <source>
        <strain evidence="1 2">TNO037</strain>
    </source>
</reference>
<comment type="caution">
    <text evidence="1">The sequence shown here is derived from an EMBL/GenBank/DDBJ whole genome shotgun (WGS) entry which is preliminary data.</text>
</comment>
<protein>
    <recommendedName>
        <fullName evidence="3">Restriction endonuclease type IV Mrr domain-containing protein</fullName>
    </recommendedName>
</protein>
<dbReference type="EMBL" id="WXXV01000014">
    <property type="protein sequence ID" value="MBE7695756.1"/>
    <property type="molecule type" value="Genomic_DNA"/>
</dbReference>
<keyword evidence="2" id="KW-1185">Reference proteome</keyword>
<organism evidence="1 2">
    <name type="scientific">Tenacibaculum finnmarkense genomovar finnmarkense</name>
    <dbReference type="NCBI Taxonomy" id="1458503"/>
    <lineage>
        <taxon>Bacteria</taxon>
        <taxon>Pseudomonadati</taxon>
        <taxon>Bacteroidota</taxon>
        <taxon>Flavobacteriia</taxon>
        <taxon>Flavobacteriales</taxon>
        <taxon>Flavobacteriaceae</taxon>
        <taxon>Tenacibaculum</taxon>
        <taxon>Tenacibaculum finnmarkense</taxon>
    </lineage>
</organism>